<dbReference type="InterPro" id="IPR046347">
    <property type="entry name" value="bZIP_sf"/>
</dbReference>
<proteinExistence type="predicted"/>
<name>A0A1Q5UC39_9EURO</name>
<dbReference type="AlphaFoldDB" id="A0A1Q5UC39"/>
<dbReference type="SUPFAM" id="SSF57959">
    <property type="entry name" value="Leucine zipper domain"/>
    <property type="match status" value="1"/>
</dbReference>
<gene>
    <name evidence="3" type="ORF">PENSUB_4568</name>
</gene>
<sequence>MSKRRREQLRVAQQTYRQRKETTIANLQTRVQELESGVEELCRSFLSFSTLLFDTNVLEKQPHVTSAFYKVTQQCVSLARRGCDEPDQADLADAVVKFRKLDVTQIINLDYNPVVARHDALPAVDKTTQPSLTTADRCPVAQSPPTPSHQEQEILPFGIVLSSPTIPFSSARRPSLARLSTTVSASSLMKQERWILSHRLVRECWDNGYRLLINSSGNDPKIPAIFGKQLNASERKHMIRGFYAALHGEFGDIIELGTKAVSPLRPVKDIYWPEQLAISSPSSPSLQISFEPGSDEWFDASDVQAFLLQKGIQIPDTSSPDSSPRFTSSSHPICNGHGPAFRKRDVENALHLATSENP</sequence>
<evidence type="ECO:0000313" key="3">
    <source>
        <dbReference type="EMBL" id="OKP10029.1"/>
    </source>
</evidence>
<dbReference type="Proteomes" id="UP000186955">
    <property type="component" value="Unassembled WGS sequence"/>
</dbReference>
<protein>
    <recommendedName>
        <fullName evidence="5">BZIP domain-containing protein</fullName>
    </recommendedName>
</protein>
<accession>A0A1Q5UC39</accession>
<keyword evidence="4" id="KW-1185">Reference proteome</keyword>
<dbReference type="PANTHER" id="PTHR40618:SF1">
    <property type="entry name" value="B-ZIP TRANSCRIPTION FACTOR (EUROFUNG)"/>
    <property type="match status" value="1"/>
</dbReference>
<feature type="compositionally biased region" description="Low complexity" evidence="2">
    <location>
        <begin position="315"/>
        <end position="332"/>
    </location>
</feature>
<evidence type="ECO:0000256" key="1">
    <source>
        <dbReference type="SAM" id="Coils"/>
    </source>
</evidence>
<organism evidence="3 4">
    <name type="scientific">Penicillium subrubescens</name>
    <dbReference type="NCBI Taxonomy" id="1316194"/>
    <lineage>
        <taxon>Eukaryota</taxon>
        <taxon>Fungi</taxon>
        <taxon>Dikarya</taxon>
        <taxon>Ascomycota</taxon>
        <taxon>Pezizomycotina</taxon>
        <taxon>Eurotiomycetes</taxon>
        <taxon>Eurotiomycetidae</taxon>
        <taxon>Eurotiales</taxon>
        <taxon>Aspergillaceae</taxon>
        <taxon>Penicillium</taxon>
    </lineage>
</organism>
<evidence type="ECO:0008006" key="5">
    <source>
        <dbReference type="Google" id="ProtNLM"/>
    </source>
</evidence>
<evidence type="ECO:0000256" key="2">
    <source>
        <dbReference type="SAM" id="MobiDB-lite"/>
    </source>
</evidence>
<dbReference type="GO" id="GO:0003700">
    <property type="term" value="F:DNA-binding transcription factor activity"/>
    <property type="evidence" value="ECO:0007669"/>
    <property type="project" value="InterPro"/>
</dbReference>
<dbReference type="EMBL" id="MNBE01000400">
    <property type="protein sequence ID" value="OKP10029.1"/>
    <property type="molecule type" value="Genomic_DNA"/>
</dbReference>
<dbReference type="Gene3D" id="1.20.5.170">
    <property type="match status" value="1"/>
</dbReference>
<evidence type="ECO:0000313" key="4">
    <source>
        <dbReference type="Proteomes" id="UP000186955"/>
    </source>
</evidence>
<feature type="coiled-coil region" evidence="1">
    <location>
        <begin position="17"/>
        <end position="44"/>
    </location>
</feature>
<reference evidence="3 4" key="1">
    <citation type="submission" date="2016-10" db="EMBL/GenBank/DDBJ databases">
        <title>Genome sequence of the ascomycete fungus Penicillium subrubescens.</title>
        <authorList>
            <person name="De Vries R.P."/>
            <person name="Peng M."/>
            <person name="Dilokpimol A."/>
            <person name="Hilden K."/>
            <person name="Makela M.R."/>
            <person name="Grigoriev I."/>
            <person name="Riley R."/>
            <person name="Granchi Z."/>
        </authorList>
    </citation>
    <scope>NUCLEOTIDE SEQUENCE [LARGE SCALE GENOMIC DNA]</scope>
    <source>
        <strain evidence="3 4">CBS 132785</strain>
    </source>
</reference>
<dbReference type="PANTHER" id="PTHR40618">
    <property type="entry name" value="B-ZIP TRANSCRIPTION FACTOR (EUROFUNG)-RELATED"/>
    <property type="match status" value="1"/>
</dbReference>
<comment type="caution">
    <text evidence="3">The sequence shown here is derived from an EMBL/GenBank/DDBJ whole genome shotgun (WGS) entry which is preliminary data.</text>
</comment>
<dbReference type="CDD" id="cd14688">
    <property type="entry name" value="bZIP_YAP"/>
    <property type="match status" value="1"/>
</dbReference>
<dbReference type="STRING" id="1316194.A0A1Q5UC39"/>
<feature type="region of interest" description="Disordered" evidence="2">
    <location>
        <begin position="314"/>
        <end position="340"/>
    </location>
</feature>
<keyword evidence="1" id="KW-0175">Coiled coil</keyword>